<gene>
    <name evidence="1" type="ORF">K443DRAFT_676178</name>
</gene>
<keyword evidence="2" id="KW-1185">Reference proteome</keyword>
<dbReference type="Proteomes" id="UP000054477">
    <property type="component" value="Unassembled WGS sequence"/>
</dbReference>
<reference evidence="2" key="2">
    <citation type="submission" date="2015-01" db="EMBL/GenBank/DDBJ databases">
        <title>Evolutionary Origins and Diversification of the Mycorrhizal Mutualists.</title>
        <authorList>
            <consortium name="DOE Joint Genome Institute"/>
            <consortium name="Mycorrhizal Genomics Consortium"/>
            <person name="Kohler A."/>
            <person name="Kuo A."/>
            <person name="Nagy L.G."/>
            <person name="Floudas D."/>
            <person name="Copeland A."/>
            <person name="Barry K.W."/>
            <person name="Cichocki N."/>
            <person name="Veneault-Fourrey C."/>
            <person name="LaButti K."/>
            <person name="Lindquist E.A."/>
            <person name="Lipzen A."/>
            <person name="Lundell T."/>
            <person name="Morin E."/>
            <person name="Murat C."/>
            <person name="Riley R."/>
            <person name="Ohm R."/>
            <person name="Sun H."/>
            <person name="Tunlid A."/>
            <person name="Henrissat B."/>
            <person name="Grigoriev I.V."/>
            <person name="Hibbett D.S."/>
            <person name="Martin F."/>
        </authorList>
    </citation>
    <scope>NUCLEOTIDE SEQUENCE [LARGE SCALE GENOMIC DNA]</scope>
    <source>
        <strain evidence="2">LaAM-08-1</strain>
    </source>
</reference>
<dbReference type="HOGENOM" id="CLU_2527814_0_0_1"/>
<sequence length="84" mass="9353">MTSWLGNEGKEVYINGISKTIKKFAKVGGKAQIRSSETIGLARVEITRTTSSDSDGPKNVQGSEFCLNKLRRVWLEEKGLRSKH</sequence>
<accession>A0A0C9Y2A9</accession>
<organism evidence="1 2">
    <name type="scientific">Laccaria amethystina LaAM-08-1</name>
    <dbReference type="NCBI Taxonomy" id="1095629"/>
    <lineage>
        <taxon>Eukaryota</taxon>
        <taxon>Fungi</taxon>
        <taxon>Dikarya</taxon>
        <taxon>Basidiomycota</taxon>
        <taxon>Agaricomycotina</taxon>
        <taxon>Agaricomycetes</taxon>
        <taxon>Agaricomycetidae</taxon>
        <taxon>Agaricales</taxon>
        <taxon>Agaricineae</taxon>
        <taxon>Hydnangiaceae</taxon>
        <taxon>Laccaria</taxon>
    </lineage>
</organism>
<protein>
    <submittedName>
        <fullName evidence="1">Unplaced genomic scaffold K443scaffold_37, whole genome shotgun sequence</fullName>
    </submittedName>
</protein>
<reference evidence="1 2" key="1">
    <citation type="submission" date="2014-04" db="EMBL/GenBank/DDBJ databases">
        <authorList>
            <consortium name="DOE Joint Genome Institute"/>
            <person name="Kuo A."/>
            <person name="Kohler A."/>
            <person name="Nagy L.G."/>
            <person name="Floudas D."/>
            <person name="Copeland A."/>
            <person name="Barry K.W."/>
            <person name="Cichocki N."/>
            <person name="Veneault-Fourrey C."/>
            <person name="LaButti K."/>
            <person name="Lindquist E.A."/>
            <person name="Lipzen A."/>
            <person name="Lundell T."/>
            <person name="Morin E."/>
            <person name="Murat C."/>
            <person name="Sun H."/>
            <person name="Tunlid A."/>
            <person name="Henrissat B."/>
            <person name="Grigoriev I.V."/>
            <person name="Hibbett D.S."/>
            <person name="Martin F."/>
            <person name="Nordberg H.P."/>
            <person name="Cantor M.N."/>
            <person name="Hua S.X."/>
        </authorList>
    </citation>
    <scope>NUCLEOTIDE SEQUENCE [LARGE SCALE GENOMIC DNA]</scope>
    <source>
        <strain evidence="1 2">LaAM-08-1</strain>
    </source>
</reference>
<evidence type="ECO:0000313" key="1">
    <source>
        <dbReference type="EMBL" id="KIK04212.1"/>
    </source>
</evidence>
<dbReference type="AlphaFoldDB" id="A0A0C9Y2A9"/>
<evidence type="ECO:0000313" key="2">
    <source>
        <dbReference type="Proteomes" id="UP000054477"/>
    </source>
</evidence>
<proteinExistence type="predicted"/>
<dbReference type="EMBL" id="KN838572">
    <property type="protein sequence ID" value="KIK04212.1"/>
    <property type="molecule type" value="Genomic_DNA"/>
</dbReference>
<name>A0A0C9Y2A9_9AGAR</name>